<dbReference type="Proteomes" id="UP000245638">
    <property type="component" value="Unassembled WGS sequence"/>
</dbReference>
<dbReference type="Pfam" id="PF19026">
    <property type="entry name" value="UBA_HYPK"/>
    <property type="match status" value="1"/>
</dbReference>
<evidence type="ECO:0000256" key="2">
    <source>
        <dbReference type="ARBA" id="ARBA00022884"/>
    </source>
</evidence>
<dbReference type="InterPro" id="IPR002715">
    <property type="entry name" value="Nas_poly-pep-assoc_cplx_dom"/>
</dbReference>
<evidence type="ECO:0000313" key="7">
    <source>
        <dbReference type="Proteomes" id="UP000245638"/>
    </source>
</evidence>
<keyword evidence="3" id="KW-0653">Protein transport</keyword>
<proteinExistence type="predicted"/>
<dbReference type="SMART" id="SM01407">
    <property type="entry name" value="NAC"/>
    <property type="match status" value="1"/>
</dbReference>
<dbReference type="InterPro" id="IPR038187">
    <property type="entry name" value="NAC_A/B_dom_sf"/>
</dbReference>
<evidence type="ECO:0000256" key="1">
    <source>
        <dbReference type="ARBA" id="ARBA00022448"/>
    </source>
</evidence>
<evidence type="ECO:0000256" key="3">
    <source>
        <dbReference type="ARBA" id="ARBA00022927"/>
    </source>
</evidence>
<dbReference type="EMBL" id="QEFD01000234">
    <property type="protein sequence ID" value="PVU74087.1"/>
    <property type="molecule type" value="Genomic_DNA"/>
</dbReference>
<dbReference type="CDD" id="cd14359">
    <property type="entry name" value="UBA_AeNAC"/>
    <property type="match status" value="1"/>
</dbReference>
<keyword evidence="1" id="KW-0813">Transport</keyword>
<organism evidence="6 7">
    <name type="scientific">Acidianus hospitalis</name>
    <dbReference type="NCBI Taxonomy" id="563177"/>
    <lineage>
        <taxon>Archaea</taxon>
        <taxon>Thermoproteota</taxon>
        <taxon>Thermoprotei</taxon>
        <taxon>Sulfolobales</taxon>
        <taxon>Sulfolobaceae</taxon>
        <taxon>Acidianus</taxon>
    </lineage>
</organism>
<evidence type="ECO:0000313" key="6">
    <source>
        <dbReference type="EMBL" id="PVU74087.1"/>
    </source>
</evidence>
<gene>
    <name evidence="6" type="ORF">DDW13_08985</name>
</gene>
<evidence type="ECO:0000259" key="5">
    <source>
        <dbReference type="SMART" id="SM01407"/>
    </source>
</evidence>
<dbReference type="Gene3D" id="2.20.70.30">
    <property type="entry name" value="Nascent polypeptide-associated complex domain"/>
    <property type="match status" value="1"/>
</dbReference>
<comment type="caution">
    <text evidence="6">The sequence shown here is derived from an EMBL/GenBank/DDBJ whole genome shotgun (WGS) entry which is preliminary data.</text>
</comment>
<protein>
    <recommendedName>
        <fullName evidence="4">Nascent polypeptide-associated complex protein</fullName>
    </recommendedName>
</protein>
<dbReference type="GO" id="GO:0003723">
    <property type="term" value="F:RNA binding"/>
    <property type="evidence" value="ECO:0007669"/>
    <property type="project" value="UniProtKB-KW"/>
</dbReference>
<feature type="domain" description="NAC-A/B" evidence="5">
    <location>
        <begin position="5"/>
        <end position="63"/>
    </location>
</feature>
<dbReference type="SUPFAM" id="SSF46934">
    <property type="entry name" value="UBA-like"/>
    <property type="match status" value="1"/>
</dbReference>
<dbReference type="Gene3D" id="1.10.8.10">
    <property type="entry name" value="DNA helicase RuvA subunit, C-terminal domain"/>
    <property type="match status" value="1"/>
</dbReference>
<dbReference type="InterPro" id="IPR044034">
    <property type="entry name" value="NAC-like_UBA"/>
</dbReference>
<dbReference type="GO" id="GO:0015031">
    <property type="term" value="P:protein transport"/>
    <property type="evidence" value="ECO:0007669"/>
    <property type="project" value="UniProtKB-KW"/>
</dbReference>
<sequence>MMKVPKDLKALQRMGIKAEKIDALRVTIETPDEIIIIESPMVMKTSFAGQEAIVVSGGETKVEKKGAQQKVEIKDEDVKFIMEQTGKPENEVREALVKANGDIAKAIMILNGQES</sequence>
<evidence type="ECO:0000256" key="4">
    <source>
        <dbReference type="NCBIfam" id="TIGR00264"/>
    </source>
</evidence>
<reference evidence="6 7" key="1">
    <citation type="journal article" date="2015" name="Appl. Environ. Microbiol.">
        <title>Nanoarchaeota, Their Sulfolobales Host, and Nanoarchaeota Virus Distribution across Yellowstone National Park Hot Springs.</title>
        <authorList>
            <person name="Munson-McGee J.H."/>
            <person name="Field E.K."/>
            <person name="Bateson M."/>
            <person name="Rooney C."/>
            <person name="Stepanauskas R."/>
            <person name="Young M.J."/>
        </authorList>
    </citation>
    <scope>NUCLEOTIDE SEQUENCE [LARGE SCALE GENOMIC DNA]</scope>
    <source>
        <strain evidence="6">SCGC AC-742_N10</strain>
    </source>
</reference>
<dbReference type="NCBIfam" id="TIGR00264">
    <property type="entry name" value="archaeal-type nascent polypeptide-associated complex protein"/>
    <property type="match status" value="1"/>
</dbReference>
<dbReference type="AlphaFoldDB" id="A0A2T9X1X6"/>
<accession>A0A2T9X1X6</accession>
<dbReference type="InterPro" id="IPR005231">
    <property type="entry name" value="NAC_arc"/>
</dbReference>
<name>A0A2T9X1X6_9CREN</name>
<dbReference type="InterPro" id="IPR009060">
    <property type="entry name" value="UBA-like_sf"/>
</dbReference>
<keyword evidence="2" id="KW-0694">RNA-binding</keyword>